<evidence type="ECO:0000313" key="2">
    <source>
        <dbReference type="EMBL" id="QDZ06902.1"/>
    </source>
</evidence>
<accession>A0A5B8LH26</accession>
<protein>
    <submittedName>
        <fullName evidence="2">M23 family metallopeptidase</fullName>
    </submittedName>
</protein>
<dbReference type="EMBL" id="CP042306">
    <property type="protein sequence ID" value="QDZ06902.1"/>
    <property type="molecule type" value="Genomic_DNA"/>
</dbReference>
<dbReference type="InterPro" id="IPR011055">
    <property type="entry name" value="Dup_hybrid_motif"/>
</dbReference>
<dbReference type="RefSeq" id="WP_146569986.1">
    <property type="nucleotide sequence ID" value="NZ_CP042306.1"/>
</dbReference>
<dbReference type="InterPro" id="IPR050570">
    <property type="entry name" value="Cell_wall_metabolism_enzyme"/>
</dbReference>
<name>A0A5B8LH26_9SPHN</name>
<dbReference type="CDD" id="cd12797">
    <property type="entry name" value="M23_peptidase"/>
    <property type="match status" value="1"/>
</dbReference>
<dbReference type="Pfam" id="PF01551">
    <property type="entry name" value="Peptidase_M23"/>
    <property type="match status" value="1"/>
</dbReference>
<evidence type="ECO:0000313" key="3">
    <source>
        <dbReference type="Proteomes" id="UP000315673"/>
    </source>
</evidence>
<dbReference type="PANTHER" id="PTHR21666">
    <property type="entry name" value="PEPTIDASE-RELATED"/>
    <property type="match status" value="1"/>
</dbReference>
<dbReference type="OrthoDB" id="5489603at2"/>
<dbReference type="Gene3D" id="2.70.70.10">
    <property type="entry name" value="Glucose Permease (Domain IIA)"/>
    <property type="match status" value="1"/>
</dbReference>
<reference evidence="2 3" key="1">
    <citation type="submission" date="2019-07" db="EMBL/GenBank/DDBJ databases">
        <title>Full genome sequence of Sphingomonas sp. 4R-6-7(HKS19).</title>
        <authorList>
            <person name="Im W.-T."/>
        </authorList>
    </citation>
    <scope>NUCLEOTIDE SEQUENCE [LARGE SCALE GENOMIC DNA]</scope>
    <source>
        <strain evidence="2 3">HKS19</strain>
    </source>
</reference>
<organism evidence="2 3">
    <name type="scientific">Sphingomonas panacisoli</name>
    <dbReference type="NCBI Taxonomy" id="1813879"/>
    <lineage>
        <taxon>Bacteria</taxon>
        <taxon>Pseudomonadati</taxon>
        <taxon>Pseudomonadota</taxon>
        <taxon>Alphaproteobacteria</taxon>
        <taxon>Sphingomonadales</taxon>
        <taxon>Sphingomonadaceae</taxon>
        <taxon>Sphingomonas</taxon>
    </lineage>
</organism>
<dbReference type="Proteomes" id="UP000315673">
    <property type="component" value="Chromosome"/>
</dbReference>
<feature type="domain" description="M23ase beta-sheet core" evidence="1">
    <location>
        <begin position="102"/>
        <end position="186"/>
    </location>
</feature>
<dbReference type="SUPFAM" id="SSF51261">
    <property type="entry name" value="Duplicated hybrid motif"/>
    <property type="match status" value="1"/>
</dbReference>
<evidence type="ECO:0000259" key="1">
    <source>
        <dbReference type="Pfam" id="PF01551"/>
    </source>
</evidence>
<proteinExistence type="predicted"/>
<dbReference type="InterPro" id="IPR016047">
    <property type="entry name" value="M23ase_b-sheet_dom"/>
</dbReference>
<sequence length="209" mass="22292">MFMPLLLLAQVVAPSPALPEKPIILPPKAAPVTGAIDQVSLGPIFRQPFMCMDHWFGQLEYAGDALGTDCMIGGGVDGINGFTKLYRTDGRTNEDWYGWRAEVLAPVSGKVVGLLGKSTSNVPGTMGKPPAAMVQILTADGVVIVLAHLTDFRVKKGDRVIAGQVIALDGNNGMARSPHVHVGAWRLRDNVPLQIRWDLRAMAATLSGG</sequence>
<dbReference type="GO" id="GO:0004222">
    <property type="term" value="F:metalloendopeptidase activity"/>
    <property type="evidence" value="ECO:0007669"/>
    <property type="project" value="TreeGrafter"/>
</dbReference>
<keyword evidence="3" id="KW-1185">Reference proteome</keyword>
<gene>
    <name evidence="2" type="ORF">FPZ24_04920</name>
</gene>
<dbReference type="PANTHER" id="PTHR21666:SF270">
    <property type="entry name" value="MUREIN HYDROLASE ACTIVATOR ENVC"/>
    <property type="match status" value="1"/>
</dbReference>
<dbReference type="KEGG" id="spai:FPZ24_04920"/>
<dbReference type="AlphaFoldDB" id="A0A5B8LH26"/>